<reference evidence="1" key="1">
    <citation type="journal article" date="2014" name="Front. Microbiol.">
        <title>High frequency of phylogenetically diverse reductive dehalogenase-homologous genes in deep subseafloor sedimentary metagenomes.</title>
        <authorList>
            <person name="Kawai M."/>
            <person name="Futagami T."/>
            <person name="Toyoda A."/>
            <person name="Takaki Y."/>
            <person name="Nishi S."/>
            <person name="Hori S."/>
            <person name="Arai W."/>
            <person name="Tsubouchi T."/>
            <person name="Morono Y."/>
            <person name="Uchiyama I."/>
            <person name="Ito T."/>
            <person name="Fujiyama A."/>
            <person name="Inagaki F."/>
            <person name="Takami H."/>
        </authorList>
    </citation>
    <scope>NUCLEOTIDE SEQUENCE</scope>
    <source>
        <strain evidence="1">Expedition CK06-06</strain>
    </source>
</reference>
<evidence type="ECO:0000313" key="1">
    <source>
        <dbReference type="EMBL" id="GAH18426.1"/>
    </source>
</evidence>
<organism evidence="1">
    <name type="scientific">marine sediment metagenome</name>
    <dbReference type="NCBI Taxonomy" id="412755"/>
    <lineage>
        <taxon>unclassified sequences</taxon>
        <taxon>metagenomes</taxon>
        <taxon>ecological metagenomes</taxon>
    </lineage>
</organism>
<dbReference type="EMBL" id="BART01030747">
    <property type="protein sequence ID" value="GAH18426.1"/>
    <property type="molecule type" value="Genomic_DNA"/>
</dbReference>
<feature type="non-terminal residue" evidence="1">
    <location>
        <position position="1"/>
    </location>
</feature>
<dbReference type="AlphaFoldDB" id="X1DCA3"/>
<gene>
    <name evidence="1" type="ORF">S01H4_53576</name>
</gene>
<name>X1DCA3_9ZZZZ</name>
<sequence>KNKTGSHRLKGIFIVAGPSVEDKNDFSKISGLTDVVPAICKLLAVDSPKENIEAPGIEIDNEKIENREIARRLKDLGYL</sequence>
<proteinExistence type="predicted"/>
<comment type="caution">
    <text evidence="1">The sequence shown here is derived from an EMBL/GenBank/DDBJ whole genome shotgun (WGS) entry which is preliminary data.</text>
</comment>
<protein>
    <submittedName>
        <fullName evidence="1">Uncharacterized protein</fullName>
    </submittedName>
</protein>
<accession>X1DCA3</accession>